<protein>
    <recommendedName>
        <fullName evidence="2">F-box domain-containing protein</fullName>
    </recommendedName>
</protein>
<dbReference type="Proteomes" id="UP000054248">
    <property type="component" value="Unassembled WGS sequence"/>
</dbReference>
<reference evidence="3 4" key="1">
    <citation type="submission" date="2014-04" db="EMBL/GenBank/DDBJ databases">
        <authorList>
            <consortium name="DOE Joint Genome Institute"/>
            <person name="Kuo A."/>
            <person name="Girlanda M."/>
            <person name="Perotto S."/>
            <person name="Kohler A."/>
            <person name="Nagy L.G."/>
            <person name="Floudas D."/>
            <person name="Copeland A."/>
            <person name="Barry K.W."/>
            <person name="Cichocki N."/>
            <person name="Veneault-Fourrey C."/>
            <person name="LaButti K."/>
            <person name="Lindquist E.A."/>
            <person name="Lipzen A."/>
            <person name="Lundell T."/>
            <person name="Morin E."/>
            <person name="Murat C."/>
            <person name="Sun H."/>
            <person name="Tunlid A."/>
            <person name="Henrissat B."/>
            <person name="Grigoriev I.V."/>
            <person name="Hibbett D.S."/>
            <person name="Martin F."/>
            <person name="Nordberg H.P."/>
            <person name="Cantor M.N."/>
            <person name="Hua S.X."/>
        </authorList>
    </citation>
    <scope>NUCLEOTIDE SEQUENCE [LARGE SCALE GENOMIC DNA]</scope>
    <source>
        <strain evidence="3 4">MUT 4182</strain>
    </source>
</reference>
<dbReference type="EMBL" id="KN823018">
    <property type="protein sequence ID" value="KIO26849.1"/>
    <property type="molecule type" value="Genomic_DNA"/>
</dbReference>
<sequence length="651" mass="74055">MARHRYAPYFKYGDIEDYETGSDDTDNDETDDSDSVSEDEGSGSSSQTSSIRAANHEFQFDPDKNIQPNRKNLKSTVPEADMTPRYLMEDIFSTLPLDVVHEVLGHLHPLDLLHLARTNKVLRFYLMSKCLSSSTWKKAREAVVPAVPQCPKDQSEPQWAALLFTQECTRCGTAQVRKIEWTLRLRGCKPCFVNNFFFSQGVASTFPDIENVNTVLELIPYARTSGYRPLMRFYFLDHVKKMAKIIEDYSLRIDAAVEGARGEFDEFVDRKKAEVTEQVESGKTLKKWAQEAARMRRVINDEIIKERKQAMIAKLTGLGYDMLDVRAAARDNPYNGTMVFRVPRPLSDAEWERVRPSAEMMVQKRKNDRLQKEMMIIQQNRQRVALLRYADFKKAYNASPDRLLPEGAFILGLPIITQIIQSDGDDIDPTIFDEAFKDLPALIDEWRRVRRVDLARMILEAQGGSDDAEEDLDAAEREGILHLATSIFVSCAGLKGLRSDAPSVHWLETIHERKCVCHVFHSTSLNVRDGSKPKYDSLRCIEAVPDWVALAKELVQAAGLDPRTATVKDMDDCNARFWCKDCSWAKWKGNVARNWRNCIAHIGFHGKPSSCQGYRILSADDRAVIEAKETALATLQEIDWNTIDTPAKDPT</sequence>
<gene>
    <name evidence="3" type="ORF">M407DRAFT_23908</name>
</gene>
<feature type="domain" description="F-box" evidence="2">
    <location>
        <begin position="89"/>
        <end position="139"/>
    </location>
</feature>
<dbReference type="OrthoDB" id="2322499at2759"/>
<evidence type="ECO:0000313" key="4">
    <source>
        <dbReference type="Proteomes" id="UP000054248"/>
    </source>
</evidence>
<dbReference type="InterPro" id="IPR001810">
    <property type="entry name" value="F-box_dom"/>
</dbReference>
<dbReference type="SUPFAM" id="SSF81383">
    <property type="entry name" value="F-box domain"/>
    <property type="match status" value="1"/>
</dbReference>
<proteinExistence type="predicted"/>
<evidence type="ECO:0000259" key="2">
    <source>
        <dbReference type="PROSITE" id="PS50181"/>
    </source>
</evidence>
<evidence type="ECO:0000256" key="1">
    <source>
        <dbReference type="SAM" id="MobiDB-lite"/>
    </source>
</evidence>
<organism evidence="3 4">
    <name type="scientific">Tulasnella calospora MUT 4182</name>
    <dbReference type="NCBI Taxonomy" id="1051891"/>
    <lineage>
        <taxon>Eukaryota</taxon>
        <taxon>Fungi</taxon>
        <taxon>Dikarya</taxon>
        <taxon>Basidiomycota</taxon>
        <taxon>Agaricomycotina</taxon>
        <taxon>Agaricomycetes</taxon>
        <taxon>Cantharellales</taxon>
        <taxon>Tulasnellaceae</taxon>
        <taxon>Tulasnella</taxon>
    </lineage>
</organism>
<feature type="region of interest" description="Disordered" evidence="1">
    <location>
        <begin position="15"/>
        <end position="50"/>
    </location>
</feature>
<feature type="compositionally biased region" description="Acidic residues" evidence="1">
    <location>
        <begin position="15"/>
        <end position="41"/>
    </location>
</feature>
<dbReference type="HOGENOM" id="CLU_010790_2_1_1"/>
<dbReference type="STRING" id="1051891.A0A0C3QKE7"/>
<evidence type="ECO:0000313" key="3">
    <source>
        <dbReference type="EMBL" id="KIO26849.1"/>
    </source>
</evidence>
<dbReference type="PROSITE" id="PS50181">
    <property type="entry name" value="FBOX"/>
    <property type="match status" value="1"/>
</dbReference>
<dbReference type="InterPro" id="IPR036047">
    <property type="entry name" value="F-box-like_dom_sf"/>
</dbReference>
<reference evidence="4" key="2">
    <citation type="submission" date="2015-01" db="EMBL/GenBank/DDBJ databases">
        <title>Evolutionary Origins and Diversification of the Mycorrhizal Mutualists.</title>
        <authorList>
            <consortium name="DOE Joint Genome Institute"/>
            <consortium name="Mycorrhizal Genomics Consortium"/>
            <person name="Kohler A."/>
            <person name="Kuo A."/>
            <person name="Nagy L.G."/>
            <person name="Floudas D."/>
            <person name="Copeland A."/>
            <person name="Barry K.W."/>
            <person name="Cichocki N."/>
            <person name="Veneault-Fourrey C."/>
            <person name="LaButti K."/>
            <person name="Lindquist E.A."/>
            <person name="Lipzen A."/>
            <person name="Lundell T."/>
            <person name="Morin E."/>
            <person name="Murat C."/>
            <person name="Riley R."/>
            <person name="Ohm R."/>
            <person name="Sun H."/>
            <person name="Tunlid A."/>
            <person name="Henrissat B."/>
            <person name="Grigoriev I.V."/>
            <person name="Hibbett D.S."/>
            <person name="Martin F."/>
        </authorList>
    </citation>
    <scope>NUCLEOTIDE SEQUENCE [LARGE SCALE GENOMIC DNA]</scope>
    <source>
        <strain evidence="4">MUT 4182</strain>
    </source>
</reference>
<keyword evidence="4" id="KW-1185">Reference proteome</keyword>
<accession>A0A0C3QKE7</accession>
<name>A0A0C3QKE7_9AGAM</name>
<dbReference type="Pfam" id="PF00646">
    <property type="entry name" value="F-box"/>
    <property type="match status" value="1"/>
</dbReference>
<dbReference type="AlphaFoldDB" id="A0A0C3QKE7"/>